<dbReference type="AlphaFoldDB" id="A0A7G3GE29"/>
<feature type="domain" description="VanZ-like" evidence="2">
    <location>
        <begin position="33"/>
        <end position="104"/>
    </location>
</feature>
<dbReference type="Proteomes" id="UP000515917">
    <property type="component" value="Chromosome"/>
</dbReference>
<organism evidence="3 4">
    <name type="scientific">Iodobacter fluviatilis</name>
    <dbReference type="NCBI Taxonomy" id="537"/>
    <lineage>
        <taxon>Bacteria</taxon>
        <taxon>Pseudomonadati</taxon>
        <taxon>Pseudomonadota</taxon>
        <taxon>Betaproteobacteria</taxon>
        <taxon>Neisseriales</taxon>
        <taxon>Chitinibacteraceae</taxon>
        <taxon>Iodobacter</taxon>
    </lineage>
</organism>
<dbReference type="PANTHER" id="PTHR28008:SF1">
    <property type="entry name" value="DOMAIN PROTEIN, PUTATIVE (AFU_ORTHOLOGUE AFUA_3G10980)-RELATED"/>
    <property type="match status" value="1"/>
</dbReference>
<feature type="transmembrane region" description="Helical" evidence="1">
    <location>
        <begin position="36"/>
        <end position="52"/>
    </location>
</feature>
<feature type="transmembrane region" description="Helical" evidence="1">
    <location>
        <begin position="59"/>
        <end position="77"/>
    </location>
</feature>
<evidence type="ECO:0000313" key="4">
    <source>
        <dbReference type="Proteomes" id="UP000515917"/>
    </source>
</evidence>
<accession>A0A7G3GE29</accession>
<dbReference type="InterPro" id="IPR006976">
    <property type="entry name" value="VanZ-like"/>
</dbReference>
<name>A0A7G3GE29_9NEIS</name>
<protein>
    <submittedName>
        <fullName evidence="3">VanZ family protein</fullName>
    </submittedName>
</protein>
<dbReference type="Pfam" id="PF04892">
    <property type="entry name" value="VanZ"/>
    <property type="match status" value="1"/>
</dbReference>
<evidence type="ECO:0000259" key="2">
    <source>
        <dbReference type="Pfam" id="PF04892"/>
    </source>
</evidence>
<evidence type="ECO:0000256" key="1">
    <source>
        <dbReference type="SAM" id="Phobius"/>
    </source>
</evidence>
<dbReference type="KEGG" id="ifl:C1H71_18880"/>
<dbReference type="EMBL" id="CP025781">
    <property type="protein sequence ID" value="QBC45394.1"/>
    <property type="molecule type" value="Genomic_DNA"/>
</dbReference>
<sequence length="120" mass="13382">MLRIYLARLGWAYVAFIWIMSLIPITLPDVPNSDKIGHFLAYGLLTLWFGLACQKKPSLIFLLASLMGVTIEFAQALTPYRSFDPHDMLANACGALLGTLLALALLRFLPSILRKKTDKT</sequence>
<evidence type="ECO:0000313" key="3">
    <source>
        <dbReference type="EMBL" id="QBC45394.1"/>
    </source>
</evidence>
<keyword evidence="1" id="KW-0812">Transmembrane</keyword>
<gene>
    <name evidence="3" type="ORF">C1H71_18880</name>
</gene>
<feature type="transmembrane region" description="Helical" evidence="1">
    <location>
        <begin position="89"/>
        <end position="109"/>
    </location>
</feature>
<feature type="transmembrane region" description="Helical" evidence="1">
    <location>
        <begin position="12"/>
        <end position="30"/>
    </location>
</feature>
<dbReference type="RefSeq" id="WP_130107898.1">
    <property type="nucleotide sequence ID" value="NZ_CP025781.1"/>
</dbReference>
<keyword evidence="4" id="KW-1185">Reference proteome</keyword>
<dbReference type="PANTHER" id="PTHR28008">
    <property type="entry name" value="DOMAIN PROTEIN, PUTATIVE (AFU_ORTHOLOGUE AFUA_3G10980)-RELATED"/>
    <property type="match status" value="1"/>
</dbReference>
<keyword evidence="1" id="KW-1133">Transmembrane helix</keyword>
<keyword evidence="1" id="KW-0472">Membrane</keyword>
<proteinExistence type="predicted"/>
<reference evidence="3 4" key="1">
    <citation type="submission" date="2018-01" db="EMBL/GenBank/DDBJ databases">
        <title>Genome sequence of Iodobacter sp. strain PCH194 isolated from Indian Trans-Himalaya.</title>
        <authorList>
            <person name="Kumar V."/>
            <person name="Thakur V."/>
            <person name="Kumar S."/>
            <person name="Singh D."/>
        </authorList>
    </citation>
    <scope>NUCLEOTIDE SEQUENCE [LARGE SCALE GENOMIC DNA]</scope>
    <source>
        <strain evidence="3 4">PCH194</strain>
    </source>
</reference>
<dbReference type="NCBIfam" id="NF037970">
    <property type="entry name" value="vanZ_1"/>
    <property type="match status" value="1"/>
</dbReference>